<dbReference type="Proteomes" id="UP000649075">
    <property type="component" value="Unassembled WGS sequence"/>
</dbReference>
<reference evidence="2 3" key="1">
    <citation type="submission" date="2020-08" db="EMBL/GenBank/DDBJ databases">
        <authorList>
            <person name="Liu C."/>
            <person name="Sun Q."/>
        </authorList>
    </citation>
    <scope>NUCLEOTIDE SEQUENCE [LARGE SCALE GENOMIC DNA]</scope>
    <source>
        <strain evidence="2 3">L34</strain>
    </source>
</reference>
<keyword evidence="3" id="KW-1185">Reference proteome</keyword>
<evidence type="ECO:0000259" key="1">
    <source>
        <dbReference type="Pfam" id="PF03050"/>
    </source>
</evidence>
<evidence type="ECO:0000313" key="2">
    <source>
        <dbReference type="EMBL" id="MBC6013153.1"/>
    </source>
</evidence>
<dbReference type="EMBL" id="JACRWH010000061">
    <property type="protein sequence ID" value="MBC6013153.1"/>
    <property type="molecule type" value="Genomic_DNA"/>
</dbReference>
<dbReference type="Pfam" id="PF03050">
    <property type="entry name" value="DDE_Tnp_IS66"/>
    <property type="match status" value="1"/>
</dbReference>
<accession>A0ABR7KKK5</accession>
<sequence length="47" mass="5630">MGSAISYTFHKEEYLRNFFKDGRCELSNNLAEQRIKPFVIARKNFLF</sequence>
<feature type="domain" description="Transposase IS66 central" evidence="1">
    <location>
        <begin position="1"/>
        <end position="47"/>
    </location>
</feature>
<evidence type="ECO:0000313" key="3">
    <source>
        <dbReference type="Proteomes" id="UP000649075"/>
    </source>
</evidence>
<comment type="caution">
    <text evidence="2">The sequence shown here is derived from an EMBL/GenBank/DDBJ whole genome shotgun (WGS) entry which is preliminary data.</text>
</comment>
<dbReference type="InterPro" id="IPR004291">
    <property type="entry name" value="Transposase_IS66_central"/>
</dbReference>
<organism evidence="2 3">
    <name type="scientific">Holdemanella hominis</name>
    <dbReference type="NCBI Taxonomy" id="2764327"/>
    <lineage>
        <taxon>Bacteria</taxon>
        <taxon>Bacillati</taxon>
        <taxon>Bacillota</taxon>
        <taxon>Erysipelotrichia</taxon>
        <taxon>Erysipelotrichales</taxon>
        <taxon>Erysipelotrichaceae</taxon>
        <taxon>Holdemanella</taxon>
    </lineage>
</organism>
<proteinExistence type="predicted"/>
<gene>
    <name evidence="2" type="ORF">H8911_10660</name>
</gene>
<name>A0ABR7KKK5_9FIRM</name>
<protein>
    <submittedName>
        <fullName evidence="2">Transposase</fullName>
    </submittedName>
</protein>